<keyword evidence="2" id="KW-1185">Reference proteome</keyword>
<accession>A0AAV4UPN1</accession>
<protein>
    <submittedName>
        <fullName evidence="1">Uncharacterized protein</fullName>
    </submittedName>
</protein>
<gene>
    <name evidence="1" type="ORF">CEXT_68391</name>
</gene>
<dbReference type="AlphaFoldDB" id="A0AAV4UPN1"/>
<reference evidence="1 2" key="1">
    <citation type="submission" date="2021-06" db="EMBL/GenBank/DDBJ databases">
        <title>Caerostris extrusa draft genome.</title>
        <authorList>
            <person name="Kono N."/>
            <person name="Arakawa K."/>
        </authorList>
    </citation>
    <scope>NUCLEOTIDE SEQUENCE [LARGE SCALE GENOMIC DNA]</scope>
</reference>
<organism evidence="1 2">
    <name type="scientific">Caerostris extrusa</name>
    <name type="common">Bark spider</name>
    <name type="synonym">Caerostris bankana</name>
    <dbReference type="NCBI Taxonomy" id="172846"/>
    <lineage>
        <taxon>Eukaryota</taxon>
        <taxon>Metazoa</taxon>
        <taxon>Ecdysozoa</taxon>
        <taxon>Arthropoda</taxon>
        <taxon>Chelicerata</taxon>
        <taxon>Arachnida</taxon>
        <taxon>Araneae</taxon>
        <taxon>Araneomorphae</taxon>
        <taxon>Entelegynae</taxon>
        <taxon>Araneoidea</taxon>
        <taxon>Araneidae</taxon>
        <taxon>Caerostris</taxon>
    </lineage>
</organism>
<sequence length="98" mass="11556">MVLFHEKCYNNIQASEIPLKVSTYKKKTATLITPMTTYQRRIFQDFIMAEISSHYETAELSMWKAEISHPPNDKKRFTGLSSIRKVVELNFEFNYNLC</sequence>
<evidence type="ECO:0000313" key="2">
    <source>
        <dbReference type="Proteomes" id="UP001054945"/>
    </source>
</evidence>
<name>A0AAV4UPN1_CAEEX</name>
<dbReference type="Proteomes" id="UP001054945">
    <property type="component" value="Unassembled WGS sequence"/>
</dbReference>
<comment type="caution">
    <text evidence="1">The sequence shown here is derived from an EMBL/GenBank/DDBJ whole genome shotgun (WGS) entry which is preliminary data.</text>
</comment>
<evidence type="ECO:0000313" key="1">
    <source>
        <dbReference type="EMBL" id="GIY59718.1"/>
    </source>
</evidence>
<proteinExistence type="predicted"/>
<dbReference type="EMBL" id="BPLR01013235">
    <property type="protein sequence ID" value="GIY59718.1"/>
    <property type="molecule type" value="Genomic_DNA"/>
</dbReference>